<organism evidence="7 8">
    <name type="scientific">Nocardioides luteus</name>
    <dbReference type="NCBI Taxonomy" id="1844"/>
    <lineage>
        <taxon>Bacteria</taxon>
        <taxon>Bacillati</taxon>
        <taxon>Actinomycetota</taxon>
        <taxon>Actinomycetes</taxon>
        <taxon>Propionibacteriales</taxon>
        <taxon>Nocardioidaceae</taxon>
        <taxon>Nocardioides</taxon>
    </lineage>
</organism>
<evidence type="ECO:0000256" key="3">
    <source>
        <dbReference type="ARBA" id="ARBA00022692"/>
    </source>
</evidence>
<keyword evidence="3 6" id="KW-0812">Transmembrane</keyword>
<dbReference type="EMBL" id="JZDQ02000021">
    <property type="protein sequence ID" value="OIJ25853.1"/>
    <property type="molecule type" value="Genomic_DNA"/>
</dbReference>
<evidence type="ECO:0000313" key="7">
    <source>
        <dbReference type="EMBL" id="OIJ25853.1"/>
    </source>
</evidence>
<dbReference type="InterPro" id="IPR051461">
    <property type="entry name" value="UPF0750_membrane"/>
</dbReference>
<dbReference type="PANTHER" id="PTHR33545">
    <property type="entry name" value="UPF0750 MEMBRANE PROTEIN YITT-RELATED"/>
    <property type="match status" value="1"/>
</dbReference>
<evidence type="ECO:0000256" key="4">
    <source>
        <dbReference type="ARBA" id="ARBA00022989"/>
    </source>
</evidence>
<comment type="caution">
    <text evidence="7">The sequence shown here is derived from an EMBL/GenBank/DDBJ whole genome shotgun (WGS) entry which is preliminary data.</text>
</comment>
<keyword evidence="4 6" id="KW-1133">Transmembrane helix</keyword>
<evidence type="ECO:0008006" key="9">
    <source>
        <dbReference type="Google" id="ProtNLM"/>
    </source>
</evidence>
<dbReference type="PANTHER" id="PTHR33545:SF5">
    <property type="entry name" value="UPF0750 MEMBRANE PROTEIN YITT"/>
    <property type="match status" value="1"/>
</dbReference>
<dbReference type="OrthoDB" id="3296441at2"/>
<dbReference type="RefSeq" id="WP_045550907.1">
    <property type="nucleotide sequence ID" value="NZ_JZDQ02000021.1"/>
</dbReference>
<sequence length="211" mass="22208">MSVVSEPLTDSLESIRVPHTLLEDALGYATSIVVTSLGLHLIQSVGSVTGGTAGLSLLVSYWTGLSFEVLFVLVNLPFFGLALSKKGIGFTLRSLGCVIAVSLMTRVHADLLQLDGLDTVYGVVAGNLLVGLGLLVIFRHGASLGGFNVLALLLQERLNLRAGYVQMGLDISVILLALFVVSPVTVLLSAVGAVVLNIILAFNHRPGRYLA</sequence>
<comment type="subcellular location">
    <subcellularLocation>
        <location evidence="1">Cell membrane</location>
        <topology evidence="1">Multi-pass membrane protein</topology>
    </subcellularLocation>
</comment>
<protein>
    <recommendedName>
        <fullName evidence="9">YitT family protein</fullName>
    </recommendedName>
</protein>
<keyword evidence="5 6" id="KW-0472">Membrane</keyword>
<dbReference type="GO" id="GO:0005886">
    <property type="term" value="C:plasma membrane"/>
    <property type="evidence" value="ECO:0007669"/>
    <property type="project" value="UniProtKB-SubCell"/>
</dbReference>
<evidence type="ECO:0000313" key="8">
    <source>
        <dbReference type="Proteomes" id="UP000033772"/>
    </source>
</evidence>
<dbReference type="InterPro" id="IPR003740">
    <property type="entry name" value="YitT"/>
</dbReference>
<name>A0A1J4N2P7_9ACTN</name>
<dbReference type="STRING" id="1844.UG56_015885"/>
<gene>
    <name evidence="7" type="ORF">UG56_015885</name>
</gene>
<reference evidence="7" key="1">
    <citation type="submission" date="2016-10" db="EMBL/GenBank/DDBJ databases">
        <title>Draft Genome Sequence of Nocardioides luteus Strain BAFB, an Alkane-Degrading Bacterium Isolated from JP-7 Polluted Soil.</title>
        <authorList>
            <person name="Brown L."/>
            <person name="Ruiz O.N."/>
            <person name="Gunasekera T."/>
        </authorList>
    </citation>
    <scope>NUCLEOTIDE SEQUENCE [LARGE SCALE GENOMIC DNA]</scope>
    <source>
        <strain evidence="7">BAFB</strain>
    </source>
</reference>
<evidence type="ECO:0000256" key="1">
    <source>
        <dbReference type="ARBA" id="ARBA00004651"/>
    </source>
</evidence>
<dbReference type="Pfam" id="PF02588">
    <property type="entry name" value="YitT_membrane"/>
    <property type="match status" value="1"/>
</dbReference>
<dbReference type="Proteomes" id="UP000033772">
    <property type="component" value="Unassembled WGS sequence"/>
</dbReference>
<proteinExistence type="predicted"/>
<keyword evidence="8" id="KW-1185">Reference proteome</keyword>
<keyword evidence="2" id="KW-1003">Cell membrane</keyword>
<feature type="transmembrane region" description="Helical" evidence="6">
    <location>
        <begin position="175"/>
        <end position="202"/>
    </location>
</feature>
<feature type="transmembrane region" description="Helical" evidence="6">
    <location>
        <begin position="62"/>
        <end position="83"/>
    </location>
</feature>
<evidence type="ECO:0000256" key="2">
    <source>
        <dbReference type="ARBA" id="ARBA00022475"/>
    </source>
</evidence>
<evidence type="ECO:0000256" key="5">
    <source>
        <dbReference type="ARBA" id="ARBA00023136"/>
    </source>
</evidence>
<dbReference type="AlphaFoldDB" id="A0A1J4N2P7"/>
<evidence type="ECO:0000256" key="6">
    <source>
        <dbReference type="SAM" id="Phobius"/>
    </source>
</evidence>
<accession>A0A1J4N2P7</accession>
<feature type="transmembrane region" description="Helical" evidence="6">
    <location>
        <begin position="90"/>
        <end position="109"/>
    </location>
</feature>